<feature type="compositionally biased region" description="Basic and acidic residues" evidence="1">
    <location>
        <begin position="157"/>
        <end position="171"/>
    </location>
</feature>
<gene>
    <name evidence="2" type="ORF">E3P99_02110</name>
</gene>
<evidence type="ECO:0000313" key="3">
    <source>
        <dbReference type="Proteomes" id="UP000310189"/>
    </source>
</evidence>
<feature type="region of interest" description="Disordered" evidence="1">
    <location>
        <begin position="134"/>
        <end position="212"/>
    </location>
</feature>
<dbReference type="OrthoDB" id="3365194at2759"/>
<accession>A0A4T0FLT5</accession>
<dbReference type="AlphaFoldDB" id="A0A4T0FLT5"/>
<reference evidence="2 3" key="1">
    <citation type="submission" date="2019-03" db="EMBL/GenBank/DDBJ databases">
        <title>Sequencing 23 genomes of Wallemia ichthyophaga.</title>
        <authorList>
            <person name="Gostincar C."/>
        </authorList>
    </citation>
    <scope>NUCLEOTIDE SEQUENCE [LARGE SCALE GENOMIC DNA]</scope>
    <source>
        <strain evidence="2 3">EXF-5753</strain>
    </source>
</reference>
<dbReference type="Proteomes" id="UP000310189">
    <property type="component" value="Unassembled WGS sequence"/>
</dbReference>
<dbReference type="EMBL" id="SPNW01000028">
    <property type="protein sequence ID" value="TIA89331.1"/>
    <property type="molecule type" value="Genomic_DNA"/>
</dbReference>
<proteinExistence type="predicted"/>
<comment type="caution">
    <text evidence="2">The sequence shown here is derived from an EMBL/GenBank/DDBJ whole genome shotgun (WGS) entry which is preliminary data.</text>
</comment>
<feature type="compositionally biased region" description="Polar residues" evidence="1">
    <location>
        <begin position="179"/>
        <end position="190"/>
    </location>
</feature>
<name>A0A4T0FLT5_9BASI</name>
<feature type="compositionally biased region" description="Basic residues" evidence="1">
    <location>
        <begin position="322"/>
        <end position="333"/>
    </location>
</feature>
<feature type="compositionally biased region" description="Low complexity" evidence="1">
    <location>
        <begin position="134"/>
        <end position="153"/>
    </location>
</feature>
<feature type="region of interest" description="Disordered" evidence="1">
    <location>
        <begin position="282"/>
        <end position="365"/>
    </location>
</feature>
<sequence>MPHRYTSSAPDVITTTAADNKDSEYLKRCREYHTHRDTPVGFIFAYKNDDDSFPTKQHSHYRTPSEIAHQLLSRSATTRKKTASERYANLDIERELKYSNNLAYASQDNADSDKKHNLWSSIKRKVSMTSLASHTLSSVSSASKRSKKSSFSSLEPDTMKEQKSEEKDDKSAAGLKRSATVSHSTATQTRKPVHRKKVAVDDTAIDDAQRKVKRPPSSLVLGFFDPDNGIAIGRYNIAHKKTFSKSEKKKEKYRDSHDYFYEPNNAVAFGRLDDFGAFPDSPLKSPLSRSRSTKHKRLSKSNNNVEDRLPVCDSQPIEPSLRRRLTSKAKKKKTTQDSAQEKTSAGPTKTPKKIKMRSKLNKAKQTKPYKYASTVLKFFENKVIEYLKKRNRPYSASATQKGTITSKAYGG</sequence>
<feature type="compositionally biased region" description="Polar residues" evidence="1">
    <location>
        <begin position="336"/>
        <end position="347"/>
    </location>
</feature>
<keyword evidence="3" id="KW-1185">Reference proteome</keyword>
<evidence type="ECO:0000256" key="1">
    <source>
        <dbReference type="SAM" id="MobiDB-lite"/>
    </source>
</evidence>
<protein>
    <submittedName>
        <fullName evidence="2">Uncharacterized protein</fullName>
    </submittedName>
</protein>
<evidence type="ECO:0000313" key="2">
    <source>
        <dbReference type="EMBL" id="TIA89331.1"/>
    </source>
</evidence>
<organism evidence="2 3">
    <name type="scientific">Wallemia hederae</name>
    <dbReference type="NCBI Taxonomy" id="1540922"/>
    <lineage>
        <taxon>Eukaryota</taxon>
        <taxon>Fungi</taxon>
        <taxon>Dikarya</taxon>
        <taxon>Basidiomycota</taxon>
        <taxon>Wallemiomycotina</taxon>
        <taxon>Wallemiomycetes</taxon>
        <taxon>Wallemiales</taxon>
        <taxon>Wallemiaceae</taxon>
        <taxon>Wallemia</taxon>
    </lineage>
</organism>
<feature type="compositionally biased region" description="Basic residues" evidence="1">
    <location>
        <begin position="350"/>
        <end position="365"/>
    </location>
</feature>